<evidence type="ECO:0000256" key="7">
    <source>
        <dbReference type="ARBA" id="ARBA00023010"/>
    </source>
</evidence>
<evidence type="ECO:0000259" key="11">
    <source>
        <dbReference type="Pfam" id="PF02355"/>
    </source>
</evidence>
<sequence length="388" mass="40955">MSRFSDVGNDLYTGKRSVPVVALRRRFYGVSLVLLVVAALGLAVQGLNLGLEFRGGSEFRVATTSAPADYEQVARDAVGAAEDERGVNVTLVGNGTVRVQTERLDDTASQDVRQSLAKAFGVSEQDVSGTFIGPSWGASVSQQALRALIIFLIGVVVMLSIYFRNWKMAAAALVALVHDLAITVGIYALTGFEITPATMIGFLTVLGYSLYDTVVVFDKVRENTAQAFGSGRMTYAQAANLAVNQTMVRSINTTVIGLLPIAAVLVVGSIFLGPGVLLDLSLVLFVGILVGAYSSIFIATPILVTLRRTDDAVVELGKRAARHQAKVARVPAGTTPGATADADGDPVPVGAPGAGQREEGSTLTGRAVHQYARSGPRNQPKRPPRAKR</sequence>
<dbReference type="Pfam" id="PF02355">
    <property type="entry name" value="SecD_SecF_C"/>
    <property type="match status" value="1"/>
</dbReference>
<evidence type="ECO:0000256" key="5">
    <source>
        <dbReference type="ARBA" id="ARBA00022927"/>
    </source>
</evidence>
<feature type="transmembrane region" description="Helical" evidence="9">
    <location>
        <begin position="282"/>
        <end position="304"/>
    </location>
</feature>
<accession>A0A2N3YF15</accession>
<comment type="similarity">
    <text evidence="9">Belongs to the SecD/SecF family. SecF subfamily.</text>
</comment>
<dbReference type="GO" id="GO:0006605">
    <property type="term" value="P:protein targeting"/>
    <property type="evidence" value="ECO:0007669"/>
    <property type="project" value="UniProtKB-UniRule"/>
</dbReference>
<feature type="transmembrane region" description="Helical" evidence="9">
    <location>
        <begin position="144"/>
        <end position="163"/>
    </location>
</feature>
<dbReference type="InterPro" id="IPR005665">
    <property type="entry name" value="SecF_bac"/>
</dbReference>
<dbReference type="Gene3D" id="1.20.1640.10">
    <property type="entry name" value="Multidrug efflux transporter AcrB transmembrane domain"/>
    <property type="match status" value="1"/>
</dbReference>
<gene>
    <name evidence="9" type="primary">secF</name>
    <name evidence="12" type="ORF">ATL31_0221</name>
</gene>
<dbReference type="PANTHER" id="PTHR30081">
    <property type="entry name" value="PROTEIN-EXPORT MEMBRANE PROTEIN SEC"/>
    <property type="match status" value="1"/>
</dbReference>
<keyword evidence="4 9" id="KW-0812">Transmembrane</keyword>
<dbReference type="InterPro" id="IPR022646">
    <property type="entry name" value="SecD/SecF_CS"/>
</dbReference>
<dbReference type="GO" id="GO:0065002">
    <property type="term" value="P:intracellular protein transmembrane transport"/>
    <property type="evidence" value="ECO:0007669"/>
    <property type="project" value="UniProtKB-UniRule"/>
</dbReference>
<dbReference type="InterPro" id="IPR022813">
    <property type="entry name" value="SecD/SecF_arch_bac"/>
</dbReference>
<dbReference type="RefSeq" id="WP_101394146.1">
    <property type="nucleotide sequence ID" value="NZ_PJNE01000001.1"/>
</dbReference>
<dbReference type="HAMAP" id="MF_01464_B">
    <property type="entry name" value="SecF_B"/>
    <property type="match status" value="1"/>
</dbReference>
<dbReference type="NCBIfam" id="TIGR00966">
    <property type="entry name" value="transloc_SecF"/>
    <property type="match status" value="1"/>
</dbReference>
<dbReference type="GO" id="GO:0015450">
    <property type="term" value="F:protein-transporting ATPase activity"/>
    <property type="evidence" value="ECO:0007669"/>
    <property type="project" value="InterPro"/>
</dbReference>
<feature type="transmembrane region" description="Helical" evidence="9">
    <location>
        <begin position="194"/>
        <end position="211"/>
    </location>
</feature>
<keyword evidence="3 9" id="KW-1003">Cell membrane</keyword>
<evidence type="ECO:0000256" key="6">
    <source>
        <dbReference type="ARBA" id="ARBA00022989"/>
    </source>
</evidence>
<dbReference type="GO" id="GO:0043952">
    <property type="term" value="P:protein transport by the Sec complex"/>
    <property type="evidence" value="ECO:0007669"/>
    <property type="project" value="UniProtKB-UniRule"/>
</dbReference>
<feature type="region of interest" description="Disordered" evidence="10">
    <location>
        <begin position="327"/>
        <end position="388"/>
    </location>
</feature>
<evidence type="ECO:0000256" key="10">
    <source>
        <dbReference type="SAM" id="MobiDB-lite"/>
    </source>
</evidence>
<feature type="transmembrane region" description="Helical" evidence="9">
    <location>
        <begin position="170"/>
        <end position="188"/>
    </location>
</feature>
<evidence type="ECO:0000256" key="1">
    <source>
        <dbReference type="ARBA" id="ARBA00004651"/>
    </source>
</evidence>
<organism evidence="12 13">
    <name type="scientific">Phycicoccus duodecadis</name>
    <dbReference type="NCBI Taxonomy" id="173053"/>
    <lineage>
        <taxon>Bacteria</taxon>
        <taxon>Bacillati</taxon>
        <taxon>Actinomycetota</taxon>
        <taxon>Actinomycetes</taxon>
        <taxon>Micrococcales</taxon>
        <taxon>Intrasporangiaceae</taxon>
        <taxon>Phycicoccus</taxon>
    </lineage>
</organism>
<evidence type="ECO:0000256" key="3">
    <source>
        <dbReference type="ARBA" id="ARBA00022475"/>
    </source>
</evidence>
<dbReference type="OrthoDB" id="9774769at2"/>
<evidence type="ECO:0000256" key="9">
    <source>
        <dbReference type="HAMAP-Rule" id="MF_01464"/>
    </source>
</evidence>
<comment type="subcellular location">
    <subcellularLocation>
        <location evidence="1 9">Cell membrane</location>
        <topology evidence="1 9">Multi-pass membrane protein</topology>
    </subcellularLocation>
</comment>
<name>A0A2N3YF15_9MICO</name>
<evidence type="ECO:0000256" key="8">
    <source>
        <dbReference type="ARBA" id="ARBA00023136"/>
    </source>
</evidence>
<proteinExistence type="inferred from homology"/>
<dbReference type="InterPro" id="IPR022645">
    <property type="entry name" value="SecD/SecF_bac"/>
</dbReference>
<dbReference type="PRINTS" id="PR01755">
    <property type="entry name" value="SECFTRNLCASE"/>
</dbReference>
<feature type="compositionally biased region" description="Low complexity" evidence="10">
    <location>
        <begin position="330"/>
        <end position="355"/>
    </location>
</feature>
<evidence type="ECO:0000256" key="2">
    <source>
        <dbReference type="ARBA" id="ARBA00022448"/>
    </source>
</evidence>
<dbReference type="EMBL" id="PJNE01000001">
    <property type="protein sequence ID" value="PKW25431.1"/>
    <property type="molecule type" value="Genomic_DNA"/>
</dbReference>
<evidence type="ECO:0000256" key="4">
    <source>
        <dbReference type="ARBA" id="ARBA00022692"/>
    </source>
</evidence>
<reference evidence="12 13" key="1">
    <citation type="submission" date="2017-12" db="EMBL/GenBank/DDBJ databases">
        <title>Sequencing the genomes of 1000 Actinobacteria strains.</title>
        <authorList>
            <person name="Klenk H.-P."/>
        </authorList>
    </citation>
    <scope>NUCLEOTIDE SEQUENCE [LARGE SCALE GENOMIC DNA]</scope>
    <source>
        <strain evidence="12 13">DSM 12806</strain>
    </source>
</reference>
<dbReference type="SUPFAM" id="SSF82866">
    <property type="entry name" value="Multidrug efflux transporter AcrB transmembrane domain"/>
    <property type="match status" value="1"/>
</dbReference>
<dbReference type="Pfam" id="PF07549">
    <property type="entry name" value="Sec_GG"/>
    <property type="match status" value="1"/>
</dbReference>
<keyword evidence="2 9" id="KW-0813">Transport</keyword>
<keyword evidence="7 9" id="KW-0811">Translocation</keyword>
<keyword evidence="5 9" id="KW-0653">Protein transport</keyword>
<evidence type="ECO:0000313" key="13">
    <source>
        <dbReference type="Proteomes" id="UP000233781"/>
    </source>
</evidence>
<comment type="caution">
    <text evidence="12">The sequence shown here is derived from an EMBL/GenBank/DDBJ whole genome shotgun (WGS) entry which is preliminary data.</text>
</comment>
<keyword evidence="8 9" id="KW-0472">Membrane</keyword>
<keyword evidence="13" id="KW-1185">Reference proteome</keyword>
<feature type="domain" description="Protein export membrane protein SecD/SecF C-terminal" evidence="11">
    <location>
        <begin position="117"/>
        <end position="308"/>
    </location>
</feature>
<dbReference type="AlphaFoldDB" id="A0A2N3YF15"/>
<comment type="subunit">
    <text evidence="9">Forms a complex with SecD. Part of the essential Sec protein translocation apparatus which comprises SecA, SecYEG and auxiliary proteins SecDF. Other proteins may also be involved.</text>
</comment>
<keyword evidence="6 9" id="KW-1133">Transmembrane helix</keyword>
<dbReference type="InterPro" id="IPR048634">
    <property type="entry name" value="SecD_SecF_C"/>
</dbReference>
<protein>
    <recommendedName>
        <fullName evidence="9">Protein-export membrane protein SecF</fullName>
    </recommendedName>
</protein>
<dbReference type="Proteomes" id="UP000233781">
    <property type="component" value="Unassembled WGS sequence"/>
</dbReference>
<comment type="function">
    <text evidence="9">Part of the Sec protein translocase complex. Interacts with the SecYEG preprotein conducting channel. SecDF uses the proton motive force (PMF) to complete protein translocation after the ATP-dependent function of SecA.</text>
</comment>
<feature type="transmembrane region" description="Helical" evidence="9">
    <location>
        <begin position="255"/>
        <end position="276"/>
    </location>
</feature>
<feature type="transmembrane region" description="Helical" evidence="9">
    <location>
        <begin position="27"/>
        <end position="47"/>
    </location>
</feature>
<dbReference type="GO" id="GO:0005886">
    <property type="term" value="C:plasma membrane"/>
    <property type="evidence" value="ECO:0007669"/>
    <property type="project" value="UniProtKB-SubCell"/>
</dbReference>
<evidence type="ECO:0000313" key="12">
    <source>
        <dbReference type="EMBL" id="PKW25431.1"/>
    </source>
</evidence>
<dbReference type="PANTHER" id="PTHR30081:SF8">
    <property type="entry name" value="PROTEIN TRANSLOCASE SUBUNIT SECF"/>
    <property type="match status" value="1"/>
</dbReference>
<feature type="compositionally biased region" description="Basic residues" evidence="10">
    <location>
        <begin position="379"/>
        <end position="388"/>
    </location>
</feature>